<protein>
    <recommendedName>
        <fullName evidence="3">Peptidase A1 domain-containing protein</fullName>
    </recommendedName>
</protein>
<dbReference type="EMBL" id="CAKOAT010070822">
    <property type="protein sequence ID" value="CAH8309840.1"/>
    <property type="molecule type" value="Genomic_DNA"/>
</dbReference>
<dbReference type="Pfam" id="PF14541">
    <property type="entry name" value="TAXi_C"/>
    <property type="match status" value="1"/>
</dbReference>
<dbReference type="Gene3D" id="2.40.70.10">
    <property type="entry name" value="Acid Proteases"/>
    <property type="match status" value="1"/>
</dbReference>
<dbReference type="SUPFAM" id="SSF50630">
    <property type="entry name" value="Acid proteases"/>
    <property type="match status" value="1"/>
</dbReference>
<dbReference type="AlphaFoldDB" id="A0ABC8J687"/>
<feature type="domain" description="Peptidase A1" evidence="3">
    <location>
        <begin position="1"/>
        <end position="75"/>
    </location>
</feature>
<gene>
    <name evidence="4" type="ORF">ERUC_LOCUS5559</name>
</gene>
<keyword evidence="1" id="KW-0645">Protease</keyword>
<keyword evidence="2" id="KW-0378">Hydrolase</keyword>
<dbReference type="GO" id="GO:0008233">
    <property type="term" value="F:peptidase activity"/>
    <property type="evidence" value="ECO:0007669"/>
    <property type="project" value="UniProtKB-KW"/>
</dbReference>
<accession>A0ABC8J687</accession>
<name>A0ABC8J687_ERUVS</name>
<dbReference type="PANTHER" id="PTHR47967:SF58">
    <property type="entry name" value="ASPARTIC PROTEINASE CDR1-LIKE PROTEIN-RELATED"/>
    <property type="match status" value="1"/>
</dbReference>
<organism evidence="4 5">
    <name type="scientific">Eruca vesicaria subsp. sativa</name>
    <name type="common">Garden rocket</name>
    <name type="synonym">Eruca sativa</name>
    <dbReference type="NCBI Taxonomy" id="29727"/>
    <lineage>
        <taxon>Eukaryota</taxon>
        <taxon>Viridiplantae</taxon>
        <taxon>Streptophyta</taxon>
        <taxon>Embryophyta</taxon>
        <taxon>Tracheophyta</taxon>
        <taxon>Spermatophyta</taxon>
        <taxon>Magnoliopsida</taxon>
        <taxon>eudicotyledons</taxon>
        <taxon>Gunneridae</taxon>
        <taxon>Pentapetalae</taxon>
        <taxon>rosids</taxon>
        <taxon>malvids</taxon>
        <taxon>Brassicales</taxon>
        <taxon>Brassicaceae</taxon>
        <taxon>Brassiceae</taxon>
        <taxon>Eruca</taxon>
    </lineage>
</organism>
<keyword evidence="5" id="KW-1185">Reference proteome</keyword>
<evidence type="ECO:0000259" key="3">
    <source>
        <dbReference type="PROSITE" id="PS51767"/>
    </source>
</evidence>
<dbReference type="InterPro" id="IPR032799">
    <property type="entry name" value="TAXi_C"/>
</dbReference>
<evidence type="ECO:0000313" key="4">
    <source>
        <dbReference type="EMBL" id="CAH8309840.1"/>
    </source>
</evidence>
<dbReference type="PROSITE" id="PS51767">
    <property type="entry name" value="PEPTIDASE_A1"/>
    <property type="match status" value="1"/>
</dbReference>
<dbReference type="InterPro" id="IPR021109">
    <property type="entry name" value="Peptidase_aspartic_dom_sf"/>
</dbReference>
<evidence type="ECO:0000256" key="1">
    <source>
        <dbReference type="ARBA" id="ARBA00022670"/>
    </source>
</evidence>
<sequence length="113" mass="12095">MDIFPVITMHFSGGADLVLGKNNTYRAFSGEGAICLTIVCGCPLALAPNQAIFGNKAQNNFLVGYDPSSRLVSFKPTSDCGNIPIDDHSVSAASLFQFNINFVLFLFALSLTN</sequence>
<dbReference type="Proteomes" id="UP001642260">
    <property type="component" value="Unassembled WGS sequence"/>
</dbReference>
<reference evidence="4 5" key="1">
    <citation type="submission" date="2022-03" db="EMBL/GenBank/DDBJ databases">
        <authorList>
            <person name="Macdonald S."/>
            <person name="Ahmed S."/>
            <person name="Newling K."/>
        </authorList>
    </citation>
    <scope>NUCLEOTIDE SEQUENCE [LARGE SCALE GENOMIC DNA]</scope>
</reference>
<dbReference type="InterPro" id="IPR033121">
    <property type="entry name" value="PEPTIDASE_A1"/>
</dbReference>
<dbReference type="InterPro" id="IPR051708">
    <property type="entry name" value="Plant_Aspart_Prot_A1"/>
</dbReference>
<dbReference type="PANTHER" id="PTHR47967">
    <property type="entry name" value="OS07G0603500 PROTEIN-RELATED"/>
    <property type="match status" value="1"/>
</dbReference>
<dbReference type="GO" id="GO:0006508">
    <property type="term" value="P:proteolysis"/>
    <property type="evidence" value="ECO:0007669"/>
    <property type="project" value="UniProtKB-KW"/>
</dbReference>
<evidence type="ECO:0000256" key="2">
    <source>
        <dbReference type="ARBA" id="ARBA00022801"/>
    </source>
</evidence>
<proteinExistence type="predicted"/>
<evidence type="ECO:0000313" key="5">
    <source>
        <dbReference type="Proteomes" id="UP001642260"/>
    </source>
</evidence>
<comment type="caution">
    <text evidence="4">The sequence shown here is derived from an EMBL/GenBank/DDBJ whole genome shotgun (WGS) entry which is preliminary data.</text>
</comment>